<feature type="domain" description="Xylose isomerase-like TIM barrel" evidence="2">
    <location>
        <begin position="48"/>
        <end position="263"/>
    </location>
</feature>
<evidence type="ECO:0000259" key="2">
    <source>
        <dbReference type="Pfam" id="PF01261"/>
    </source>
</evidence>
<keyword evidence="3" id="KW-0413">Isomerase</keyword>
<reference evidence="3 4" key="1">
    <citation type="submission" date="2023-12" db="EMBL/GenBank/DDBJ databases">
        <title>Gut-associated functions are favored during microbiome assembly across C. elegans life.</title>
        <authorList>
            <person name="Zimmermann J."/>
        </authorList>
    </citation>
    <scope>NUCLEOTIDE SEQUENCE [LARGE SCALE GENOMIC DNA]</scope>
    <source>
        <strain evidence="3 4">BIGb0393</strain>
    </source>
</reference>
<dbReference type="GO" id="GO:0016853">
    <property type="term" value="F:isomerase activity"/>
    <property type="evidence" value="ECO:0007669"/>
    <property type="project" value="UniProtKB-KW"/>
</dbReference>
<name>A0ABU8PMV5_9GAMM</name>
<dbReference type="Pfam" id="PF01261">
    <property type="entry name" value="AP_endonuc_2"/>
    <property type="match status" value="1"/>
</dbReference>
<dbReference type="PANTHER" id="PTHR12110">
    <property type="entry name" value="HYDROXYPYRUVATE ISOMERASE"/>
    <property type="match status" value="1"/>
</dbReference>
<evidence type="ECO:0000313" key="3">
    <source>
        <dbReference type="EMBL" id="MEJ5043867.1"/>
    </source>
</evidence>
<dbReference type="PANTHER" id="PTHR12110:SF41">
    <property type="entry name" value="INOSOSE DEHYDRATASE"/>
    <property type="match status" value="1"/>
</dbReference>
<dbReference type="Proteomes" id="UP001362100">
    <property type="component" value="Unassembled WGS sequence"/>
</dbReference>
<dbReference type="EMBL" id="JBBGZW010000001">
    <property type="protein sequence ID" value="MEJ5043867.1"/>
    <property type="molecule type" value="Genomic_DNA"/>
</dbReference>
<dbReference type="RefSeq" id="WP_180822010.1">
    <property type="nucleotide sequence ID" value="NZ_JACAWY010000001.1"/>
</dbReference>
<dbReference type="InterPro" id="IPR013022">
    <property type="entry name" value="Xyl_isomerase-like_TIM-brl"/>
</dbReference>
<organism evidence="3 4">
    <name type="scientific">Pantoea nemavictus</name>
    <dbReference type="NCBI Taxonomy" id="2726955"/>
    <lineage>
        <taxon>Bacteria</taxon>
        <taxon>Pseudomonadati</taxon>
        <taxon>Pseudomonadota</taxon>
        <taxon>Gammaproteobacteria</taxon>
        <taxon>Enterobacterales</taxon>
        <taxon>Erwiniaceae</taxon>
        <taxon>Pantoea</taxon>
    </lineage>
</organism>
<keyword evidence="1" id="KW-0732">Signal</keyword>
<sequence length="282" mass="31248">MLARLLISSCLVASAALCSFSAAAAEVDNEIALQMYTLRNVGPAEKQFAMAHEAGFKHVEIVGTHDLSAKQLSALLEENHLTVTSSHVQLAALENDYAQTVAFNKSVGNRTIIVPWIEPEDRPDSTQGWIDYAQRLDAMGARLRHDGIQLGYHNHNFEMKKYAGITALEIILNHTSRDNLKLEMDAAWVSRGGQDPVRFLRAYPGRIYAIHAKDNASIGIRDDEMNFAPLGEGLLDWSAILPAAKASGVKWFIIEHDKPKDAWSIITTSLRNLRIALQTLPH</sequence>
<evidence type="ECO:0000256" key="1">
    <source>
        <dbReference type="SAM" id="SignalP"/>
    </source>
</evidence>
<feature type="chain" id="PRO_5046669882" evidence="1">
    <location>
        <begin position="25"/>
        <end position="282"/>
    </location>
</feature>
<dbReference type="SUPFAM" id="SSF51658">
    <property type="entry name" value="Xylose isomerase-like"/>
    <property type="match status" value="1"/>
</dbReference>
<dbReference type="Gene3D" id="3.20.20.150">
    <property type="entry name" value="Divalent-metal-dependent TIM barrel enzymes"/>
    <property type="match status" value="1"/>
</dbReference>
<dbReference type="InterPro" id="IPR036237">
    <property type="entry name" value="Xyl_isomerase-like_sf"/>
</dbReference>
<accession>A0ABU8PMV5</accession>
<evidence type="ECO:0000313" key="4">
    <source>
        <dbReference type="Proteomes" id="UP001362100"/>
    </source>
</evidence>
<gene>
    <name evidence="3" type="ORF">WH298_01330</name>
</gene>
<feature type="signal peptide" evidence="1">
    <location>
        <begin position="1"/>
        <end position="24"/>
    </location>
</feature>
<keyword evidence="4" id="KW-1185">Reference proteome</keyword>
<proteinExistence type="predicted"/>
<comment type="caution">
    <text evidence="3">The sequence shown here is derived from an EMBL/GenBank/DDBJ whole genome shotgun (WGS) entry which is preliminary data.</text>
</comment>
<protein>
    <submittedName>
        <fullName evidence="3">Sugar phosphate isomerase/epimerase</fullName>
    </submittedName>
</protein>
<dbReference type="InterPro" id="IPR050312">
    <property type="entry name" value="IolE/XylAMocC-like"/>
</dbReference>